<evidence type="ECO:0000313" key="2">
    <source>
        <dbReference type="EMBL" id="GFS28643.1"/>
    </source>
</evidence>
<dbReference type="AlphaFoldDB" id="A0A7J0D8U3"/>
<keyword evidence="3" id="KW-1185">Reference proteome</keyword>
<dbReference type="EMBL" id="BJWL01000047">
    <property type="protein sequence ID" value="GFS28643.1"/>
    <property type="molecule type" value="Genomic_DNA"/>
</dbReference>
<sequence length="318" mass="35294">MEPFHKAKRALITRTKAFAIGPVIGNSQGKKDQMRQNDLQSKACANPDIALCFAAAYCLLALLAASCVYEDFLYCCSLRRLTANRYIQLVLITAPHSSSEVTITAAASTGCFGRDPDSESSDREPDYNVPDTRVTVRVPKVAYQSTDPIEAKPRAQGIAKTSADRTNILMVVDHMLLPFPFRLRWCFNNIINSIANMKSVIYCRCGFTVVFFLLGYALRPWLGICTLICYFWTCSGNANGSTTGSLTGSTYGYASCCCCSSNPSVQGIDLLDLLLGLLLMAYMDHEGLGHAHERYNQALDHYSQNLDLDRSNQWKQQR</sequence>
<protein>
    <submittedName>
        <fullName evidence="2">Uncharacterized protein</fullName>
    </submittedName>
</protein>
<keyword evidence="1" id="KW-1133">Transmembrane helix</keyword>
<evidence type="ECO:0000313" key="3">
    <source>
        <dbReference type="Proteomes" id="UP000585474"/>
    </source>
</evidence>
<proteinExistence type="predicted"/>
<dbReference type="Proteomes" id="UP000585474">
    <property type="component" value="Unassembled WGS sequence"/>
</dbReference>
<evidence type="ECO:0000256" key="1">
    <source>
        <dbReference type="SAM" id="Phobius"/>
    </source>
</evidence>
<reference evidence="3" key="1">
    <citation type="submission" date="2019-07" db="EMBL/GenBank/DDBJ databases">
        <title>De Novo Assembly of kiwifruit Actinidia rufa.</title>
        <authorList>
            <person name="Sugita-Konishi S."/>
            <person name="Sato K."/>
            <person name="Mori E."/>
            <person name="Abe Y."/>
            <person name="Kisaki G."/>
            <person name="Hamano K."/>
            <person name="Suezawa K."/>
            <person name="Otani M."/>
            <person name="Fukuda T."/>
            <person name="Manabe T."/>
            <person name="Gomi K."/>
            <person name="Tabuchi M."/>
            <person name="Akimitsu K."/>
            <person name="Kataoka I."/>
        </authorList>
    </citation>
    <scope>NUCLEOTIDE SEQUENCE [LARGE SCALE GENOMIC DNA]</scope>
    <source>
        <strain evidence="3">cv. Fuchu</strain>
    </source>
</reference>
<keyword evidence="1" id="KW-0472">Membrane</keyword>
<accession>A0A7J0D8U3</accession>
<name>A0A7J0D8U3_9ERIC</name>
<comment type="caution">
    <text evidence="2">The sequence shown here is derived from an EMBL/GenBank/DDBJ whole genome shotgun (WGS) entry which is preliminary data.</text>
</comment>
<keyword evidence="1" id="KW-0812">Transmembrane</keyword>
<gene>
    <name evidence="2" type="ORF">Acr_00g0003030</name>
</gene>
<organism evidence="2 3">
    <name type="scientific">Actinidia rufa</name>
    <dbReference type="NCBI Taxonomy" id="165716"/>
    <lineage>
        <taxon>Eukaryota</taxon>
        <taxon>Viridiplantae</taxon>
        <taxon>Streptophyta</taxon>
        <taxon>Embryophyta</taxon>
        <taxon>Tracheophyta</taxon>
        <taxon>Spermatophyta</taxon>
        <taxon>Magnoliopsida</taxon>
        <taxon>eudicotyledons</taxon>
        <taxon>Gunneridae</taxon>
        <taxon>Pentapetalae</taxon>
        <taxon>asterids</taxon>
        <taxon>Ericales</taxon>
        <taxon>Actinidiaceae</taxon>
        <taxon>Actinidia</taxon>
    </lineage>
</organism>
<feature type="transmembrane region" description="Helical" evidence="1">
    <location>
        <begin position="207"/>
        <end position="233"/>
    </location>
</feature>